<gene>
    <name evidence="2" type="ORF">GCM10007315_20150</name>
</gene>
<dbReference type="SUPFAM" id="SSF69318">
    <property type="entry name" value="Integrin alpha N-terminal domain"/>
    <property type="match status" value="1"/>
</dbReference>
<evidence type="ECO:0008006" key="4">
    <source>
        <dbReference type="Google" id="ProtNLM"/>
    </source>
</evidence>
<dbReference type="InterPro" id="IPR031325">
    <property type="entry name" value="RHS_repeat"/>
</dbReference>
<dbReference type="RefSeq" id="WP_189411526.1">
    <property type="nucleotide sequence ID" value="NZ_BMYJ01000005.1"/>
</dbReference>
<dbReference type="Pfam" id="PF05593">
    <property type="entry name" value="RHS_repeat"/>
    <property type="match status" value="2"/>
</dbReference>
<evidence type="ECO:0000256" key="1">
    <source>
        <dbReference type="SAM" id="MobiDB-lite"/>
    </source>
</evidence>
<organism evidence="2 3">
    <name type="scientific">Neogemmobacter tilapiae</name>
    <dbReference type="NCBI Taxonomy" id="875041"/>
    <lineage>
        <taxon>Bacteria</taxon>
        <taxon>Pseudomonadati</taxon>
        <taxon>Pseudomonadota</taxon>
        <taxon>Alphaproteobacteria</taxon>
        <taxon>Rhodobacterales</taxon>
        <taxon>Paracoccaceae</taxon>
        <taxon>Neogemmobacter</taxon>
    </lineage>
</organism>
<dbReference type="EMBL" id="BMYJ01000005">
    <property type="protein sequence ID" value="GHC56738.1"/>
    <property type="molecule type" value="Genomic_DNA"/>
</dbReference>
<name>A0A918TNX1_9RHOB</name>
<feature type="compositionally biased region" description="Polar residues" evidence="1">
    <location>
        <begin position="2030"/>
        <end position="2040"/>
    </location>
</feature>
<dbReference type="PANTHER" id="PTHR32305:SF15">
    <property type="entry name" value="PROTEIN RHSA-RELATED"/>
    <property type="match status" value="1"/>
</dbReference>
<proteinExistence type="predicted"/>
<dbReference type="Gene3D" id="2.180.10.10">
    <property type="entry name" value="RHS repeat-associated core"/>
    <property type="match status" value="2"/>
</dbReference>
<dbReference type="Gene3D" id="2.130.10.130">
    <property type="entry name" value="Integrin alpha, N-terminal"/>
    <property type="match status" value="1"/>
</dbReference>
<keyword evidence="3" id="KW-1185">Reference proteome</keyword>
<dbReference type="InterPro" id="IPR050708">
    <property type="entry name" value="T6SS_VgrG/RHS"/>
</dbReference>
<evidence type="ECO:0000313" key="2">
    <source>
        <dbReference type="EMBL" id="GHC56738.1"/>
    </source>
</evidence>
<dbReference type="NCBIfam" id="TIGR03696">
    <property type="entry name" value="Rhs_assc_core"/>
    <property type="match status" value="1"/>
</dbReference>
<comment type="caution">
    <text evidence="2">The sequence shown here is derived from an EMBL/GenBank/DDBJ whole genome shotgun (WGS) entry which is preliminary data.</text>
</comment>
<accession>A0A918TNX1</accession>
<reference evidence="2" key="1">
    <citation type="journal article" date="2014" name="Int. J. Syst. Evol. Microbiol.">
        <title>Complete genome sequence of Corynebacterium casei LMG S-19264T (=DSM 44701T), isolated from a smear-ripened cheese.</title>
        <authorList>
            <consortium name="US DOE Joint Genome Institute (JGI-PGF)"/>
            <person name="Walter F."/>
            <person name="Albersmeier A."/>
            <person name="Kalinowski J."/>
            <person name="Ruckert C."/>
        </authorList>
    </citation>
    <scope>NUCLEOTIDE SEQUENCE</scope>
    <source>
        <strain evidence="2">KCTC 23310</strain>
    </source>
</reference>
<feature type="region of interest" description="Disordered" evidence="1">
    <location>
        <begin position="2000"/>
        <end position="2040"/>
    </location>
</feature>
<dbReference type="InterPro" id="IPR006530">
    <property type="entry name" value="YD"/>
</dbReference>
<evidence type="ECO:0000313" key="3">
    <source>
        <dbReference type="Proteomes" id="UP000638981"/>
    </source>
</evidence>
<dbReference type="InterPro" id="IPR032869">
    <property type="entry name" value="WHH_dom_containing"/>
</dbReference>
<reference evidence="2" key="2">
    <citation type="submission" date="2020-09" db="EMBL/GenBank/DDBJ databases">
        <authorList>
            <person name="Sun Q."/>
            <person name="Kim S."/>
        </authorList>
    </citation>
    <scope>NUCLEOTIDE SEQUENCE</scope>
    <source>
        <strain evidence="2">KCTC 23310</strain>
    </source>
</reference>
<dbReference type="InterPro" id="IPR028994">
    <property type="entry name" value="Integrin_alpha_N"/>
</dbReference>
<dbReference type="PANTHER" id="PTHR32305">
    <property type="match status" value="1"/>
</dbReference>
<dbReference type="Pfam" id="PF14414">
    <property type="entry name" value="WHH"/>
    <property type="match status" value="1"/>
</dbReference>
<protein>
    <recommendedName>
        <fullName evidence="4">Insecticide toxin TcdB middle/N-terminal domain-containing protein</fullName>
    </recommendedName>
</protein>
<sequence length="2231" mass="242452">MSAKFEIPSAGQTDNMIYKAIFAVISMAFLGMSAAAEEPDSTVSTGTGLKEVQIGPPFDMDNGGSFQYNVPIEVPTYRGLEPRLSLSYDSARRSNGSPDAILGVGWQLSGLSMITRNSLGGGAPTFDADVDIFRLDGMDLLACTKSGFDWPYGWAYPSERRADRKNASCSYGNNPDGSNSAGNMTLLKEDYRRIRTMITDVNGLRARRFVIRDTSGKIYTYLSPGEISDMAPEAGSDAYQIMFNRTWLLTTVQDTQDEANSVRYYYAFDRSNGWAHRLTRVSYGKFNADGVASTSNYNVYFLYVERNAPLATYALGNGLSAMGAQYYSLYDIVVKDGGSSVTTGNNIRGYAVRYTRSPEMDRLLVDEIRQFGSELSLNADGTRIAAAAEPDLDGIELPGWKFQYNSDALKFAWPNGKVFEGARFAPSGTIADLDNDGKDEAIFNRIESSVYAPDNPNANVHGQIVFSAPRGAYETKIEDSGIDLASLAAREPWASLPLVGTTVSRPPGAAWPKIVRRTNFGIVTHWENQGSGVYVPTEKSALTLVSTSASSVPSPPAVVFSPLTFEGASQTTQLVINTNVGCHLRGGYTPLLGNFEDDPGLEIYYAEAFYNITTSGLSVISGIYGDLAQYCDGRTFVGNEWAADINGDGVDEIINNDRIFVRENGRFKKYAMPNFPLPCAQREGNGAPCQNVVDQNGWSNSVLFGDVNGDGMSDGVIIRRKAGEFDWVQVAISTGYGFKNPVNWIYNDPALDSYNELQQLKDQLADMNGDGLADLIWHAGSPGGSNYGGTSGPPVDGLSGSARIYFSDGRKFSMFTRTDPGFGNYCDGARDNKFCIESLIGTGDMDGDGLTDVVSGVGVPGADPAARIYFNRTGTSFAMQSVKEPIGRTTEISYGIAERVDDNQLPRVQRVVKVLREFGLETDIARVTRFDYFGARYNYTFSRPMGYLKIIKTLPIVAGEDAAPTQTIEYSPKIWTAGLPIATQLRDGNGVLMSETAISYERSPVGEGLPFKTWKSGEVAGTRFGAGSLVYTRKGFNWDAFGQNTIEIDFGLQSGSGIRALSDVTKSDDIWVWTDYNSVLDKYIMNLPKKRVVLDGSSIPYDNRNNPDSLAPTQWWLSAERFFFDGLSAPPPAFGNGGFAGNMTGRDVWSGSASAYRPVERFEFDASGNITAQQDALAIQGNYVSLTHVYDTAKKLFRLKTTNALSQETTLSWSTRCQAPNSVTDINGLVTTTVFDAFCREIRQSLPNGREILKQYMNLGQVAFQHIKTTSQRAETPPPGTIDQSLDSPTTITWEYFDGFGQAYRTAHSATGGGMAKAIVYLKRFDNRGNLRDESLAFDSADFIADSGYLSAIDWVASIPRKTYTYDTLGRLVEARAADGAKTTTTYGRGYGAPTDISFYYAAVFTKGPDCYDARPATLCAEQRVYTDGRGLTTRKSHADIDGGTASLVTDYSYDKLGRLVGIKDPVNALWAYTYDHFGNRTLSDDPGLGLWTLTYDFNGNLLNQTDASGNTIVFAYDRLGRVQTKTVSRNVDGILSPEARTVFAYDTTLAFGGIGYNKGQLTREQVFAPGASASLDRLIHQVDRAYAISGGVQHEQHWLEGNKTYSFANSYTTTGAPLAADLPLAMGDTPNSLGNYRYDNAGRVIAYGPFIPQITYNADSNPIETRFANGMVEILQWDDARGWLDSIQVAKTGLPAFSASYLRSPAGRLLQQETTAHVPGQAGPIQDRYAYAYDFVGRLVGSQNSLNPGQSQSFGYDRGGRLTYKGAALSGSLPQTYSYGPAAPDHAPTSVEVNGITQAFTYDPNGNMTAGLNKAMTYDGENRPLSVTFNGQTTCYVYGASGVRLKKIELKAFGTCTAPGPQTEVTAYVGPLELRNFGTVAEEWLAYPHPLVRLVRKNGAWATSFLHTDYLGSVRAISDASGTVSEGASYQPYGEQSQIVVPGTDPDDSKGWIGERYDADAGLQYLNARYYDPVLGMFLQPDWFEVMEPGVGTNRYGYSAGDPVNKMDPGGNQEGPAVDPDDWDPETNPPSDSGLSYSEQMSNVGDATYNISVTVAYEASPVSAYYDGVDAWNAGSAIGVGVAVASVFPIGKVTKVTKLGKAASHADEATKVAKVAPDGNYYSVGYETKLDASSYPGTSRAGHFQEANEKLLKDMESDPKFADTMADAGVIIERTPTGLAPRQSPTGWTWHHDESPGTMQLVPREQHAPGSAFQRVLHPDGKGGFAIWGK</sequence>
<dbReference type="Proteomes" id="UP000638981">
    <property type="component" value="Unassembled WGS sequence"/>
</dbReference>
<dbReference type="InterPro" id="IPR022385">
    <property type="entry name" value="Rhs_assc_core"/>
</dbReference>
<dbReference type="NCBIfam" id="TIGR01643">
    <property type="entry name" value="YD_repeat_2x"/>
    <property type="match status" value="1"/>
</dbReference>